<protein>
    <submittedName>
        <fullName evidence="2">Putative amino acid dehydrogenase</fullName>
    </submittedName>
</protein>
<dbReference type="Pfam" id="PF01488">
    <property type="entry name" value="Shikimate_DH"/>
    <property type="match status" value="1"/>
</dbReference>
<dbReference type="Proteomes" id="UP000520814">
    <property type="component" value="Unassembled WGS sequence"/>
</dbReference>
<dbReference type="InterPro" id="IPR036291">
    <property type="entry name" value="NAD(P)-bd_dom_sf"/>
</dbReference>
<name>A0A7W9W6T6_ARMRO</name>
<organism evidence="2 3">
    <name type="scientific">Armatimonas rosea</name>
    <dbReference type="NCBI Taxonomy" id="685828"/>
    <lineage>
        <taxon>Bacteria</taxon>
        <taxon>Bacillati</taxon>
        <taxon>Armatimonadota</taxon>
        <taxon>Armatimonadia</taxon>
        <taxon>Armatimonadales</taxon>
        <taxon>Armatimonadaceae</taxon>
        <taxon>Armatimonas</taxon>
    </lineage>
</organism>
<evidence type="ECO:0000259" key="1">
    <source>
        <dbReference type="Pfam" id="PF01488"/>
    </source>
</evidence>
<dbReference type="RefSeq" id="WP_184199471.1">
    <property type="nucleotide sequence ID" value="NZ_JACHGW010000003.1"/>
</dbReference>
<evidence type="ECO:0000313" key="3">
    <source>
        <dbReference type="Proteomes" id="UP000520814"/>
    </source>
</evidence>
<dbReference type="AlphaFoldDB" id="A0A7W9W6T6"/>
<gene>
    <name evidence="2" type="ORF">HNQ39_003594</name>
</gene>
<proteinExistence type="predicted"/>
<dbReference type="InterPro" id="IPR006151">
    <property type="entry name" value="Shikm_DH/Glu-tRNA_Rdtase"/>
</dbReference>
<reference evidence="2 3" key="1">
    <citation type="submission" date="2020-08" db="EMBL/GenBank/DDBJ databases">
        <title>Genomic Encyclopedia of Type Strains, Phase IV (KMG-IV): sequencing the most valuable type-strain genomes for metagenomic binning, comparative biology and taxonomic classification.</title>
        <authorList>
            <person name="Goeker M."/>
        </authorList>
    </citation>
    <scope>NUCLEOTIDE SEQUENCE [LARGE SCALE GENOMIC DNA]</scope>
    <source>
        <strain evidence="2 3">DSM 23562</strain>
    </source>
</reference>
<dbReference type="SUPFAM" id="SSF51735">
    <property type="entry name" value="NAD(P)-binding Rossmann-fold domains"/>
    <property type="match status" value="1"/>
</dbReference>
<keyword evidence="3" id="KW-1185">Reference proteome</keyword>
<accession>A0A7W9W6T6</accession>
<feature type="domain" description="Quinate/shikimate 5-dehydrogenase/glutamyl-tRNA reductase" evidence="1">
    <location>
        <begin position="149"/>
        <end position="257"/>
    </location>
</feature>
<dbReference type="EMBL" id="JACHGW010000003">
    <property type="protein sequence ID" value="MBB6051784.1"/>
    <property type="molecule type" value="Genomic_DNA"/>
</dbReference>
<comment type="caution">
    <text evidence="2">The sequence shown here is derived from an EMBL/GenBank/DDBJ whole genome shotgun (WGS) entry which is preliminary data.</text>
</comment>
<evidence type="ECO:0000313" key="2">
    <source>
        <dbReference type="EMBL" id="MBB6051784.1"/>
    </source>
</evidence>
<sequence>MERFAFIIHPIDVRKDLSRKFPVAQHLPEPLLAALLRQMSPQPVAHLTGIRSATGVEAEGWFIACPLSPHQLLNLPPEQVYAKLLLCCEHAERLGAKIIGLGALTSVAGDGGITLAQRTKLAVTTGNSYTVATAVEGAIKGAELMGTPFDSAHVAIVGASGSIGHTSALLLAPHAAKITLVGRDTERLKPVAREVTERGGKSVQVTSSVEEGLRDADVIVTVTSAADAIILPQHLKRGAVVCDVARPRDVSVRVAKERNDVLVIEGGCVQIPGSFTATKTDKKGVDRPGELFSFGFPPGTAYACMSETMMLALEGRYESFTLGKTVSVAQVEETWRLAKKHGFELAGFRSFEEAVTAETIAAVRLAAGRKLG</sequence>
<dbReference type="Gene3D" id="3.40.50.720">
    <property type="entry name" value="NAD(P)-binding Rossmann-like Domain"/>
    <property type="match status" value="1"/>
</dbReference>